<reference evidence="2 3" key="1">
    <citation type="submission" date="2017-03" db="EMBL/GenBank/DDBJ databases">
        <title>Draft genome sequence of Streptomyces scabrisporus NF3, endophyte isolated from Amphipterygium adstringens.</title>
        <authorList>
            <person name="Vazquez M."/>
            <person name="Ceapa C.D."/>
            <person name="Rodriguez Luna D."/>
            <person name="Sanchez Esquivel S."/>
        </authorList>
    </citation>
    <scope>NUCLEOTIDE SEQUENCE [LARGE SCALE GENOMIC DNA]</scope>
    <source>
        <strain evidence="2 3">NF3</strain>
    </source>
</reference>
<dbReference type="InterPro" id="IPR007278">
    <property type="entry name" value="DUF397"/>
</dbReference>
<dbReference type="Pfam" id="PF04149">
    <property type="entry name" value="DUF397"/>
    <property type="match status" value="1"/>
</dbReference>
<feature type="domain" description="DUF397" evidence="1">
    <location>
        <begin position="9"/>
        <end position="62"/>
    </location>
</feature>
<comment type="caution">
    <text evidence="2">The sequence shown here is derived from an EMBL/GenBank/DDBJ whole genome shotgun (WGS) entry which is preliminary data.</text>
</comment>
<dbReference type="OrthoDB" id="4570646at2"/>
<proteinExistence type="predicted"/>
<dbReference type="EMBL" id="MWQN01000003">
    <property type="protein sequence ID" value="OPC78417.1"/>
    <property type="molecule type" value="Genomic_DNA"/>
</dbReference>
<name>A0A1T3NNF1_9ACTN</name>
<dbReference type="Proteomes" id="UP000190037">
    <property type="component" value="Unassembled WGS sequence"/>
</dbReference>
<dbReference type="AlphaFoldDB" id="A0A1T3NNF1"/>
<sequence>MSTDVKAVTWRRSSFSNGTGGNCVEVSGDVPAIVPVRDSKNVRIGHLIFGAASWTALTASLRS</sequence>
<dbReference type="STRING" id="159449.B4N89_40415"/>
<keyword evidence="3" id="KW-1185">Reference proteome</keyword>
<evidence type="ECO:0000259" key="1">
    <source>
        <dbReference type="Pfam" id="PF04149"/>
    </source>
</evidence>
<accession>A0A1T3NNF1</accession>
<protein>
    <submittedName>
        <fullName evidence="2">DUF397 domain-containing protein</fullName>
    </submittedName>
</protein>
<evidence type="ECO:0000313" key="3">
    <source>
        <dbReference type="Proteomes" id="UP000190037"/>
    </source>
</evidence>
<organism evidence="2 3">
    <name type="scientific">Embleya scabrispora</name>
    <dbReference type="NCBI Taxonomy" id="159449"/>
    <lineage>
        <taxon>Bacteria</taxon>
        <taxon>Bacillati</taxon>
        <taxon>Actinomycetota</taxon>
        <taxon>Actinomycetes</taxon>
        <taxon>Kitasatosporales</taxon>
        <taxon>Streptomycetaceae</taxon>
        <taxon>Embleya</taxon>
    </lineage>
</organism>
<evidence type="ECO:0000313" key="2">
    <source>
        <dbReference type="EMBL" id="OPC78417.1"/>
    </source>
</evidence>
<gene>
    <name evidence="2" type="ORF">B4N89_40415</name>
</gene>
<dbReference type="RefSeq" id="WP_078981649.1">
    <property type="nucleotide sequence ID" value="NZ_MWQN01000003.1"/>
</dbReference>